<dbReference type="PROSITE" id="PS00028">
    <property type="entry name" value="ZINC_FINGER_C2H2_1"/>
    <property type="match status" value="1"/>
</dbReference>
<organism evidence="4 5">
    <name type="scientific">Ceutorhynchus assimilis</name>
    <name type="common">cabbage seed weevil</name>
    <dbReference type="NCBI Taxonomy" id="467358"/>
    <lineage>
        <taxon>Eukaryota</taxon>
        <taxon>Metazoa</taxon>
        <taxon>Ecdysozoa</taxon>
        <taxon>Arthropoda</taxon>
        <taxon>Hexapoda</taxon>
        <taxon>Insecta</taxon>
        <taxon>Pterygota</taxon>
        <taxon>Neoptera</taxon>
        <taxon>Endopterygota</taxon>
        <taxon>Coleoptera</taxon>
        <taxon>Polyphaga</taxon>
        <taxon>Cucujiformia</taxon>
        <taxon>Curculionidae</taxon>
        <taxon>Ceutorhynchinae</taxon>
        <taxon>Ceutorhynchus</taxon>
    </lineage>
</organism>
<keyword evidence="1" id="KW-0863">Zinc-finger</keyword>
<dbReference type="Proteomes" id="UP001152799">
    <property type="component" value="Chromosome 13"/>
</dbReference>
<reference evidence="4" key="1">
    <citation type="submission" date="2022-01" db="EMBL/GenBank/DDBJ databases">
        <authorList>
            <person name="King R."/>
        </authorList>
    </citation>
    <scope>NUCLEOTIDE SEQUENCE</scope>
</reference>
<name>A0A9N9QKY9_9CUCU</name>
<protein>
    <recommendedName>
        <fullName evidence="3">C2H2-type domain-containing protein</fullName>
    </recommendedName>
</protein>
<feature type="region of interest" description="Disordered" evidence="2">
    <location>
        <begin position="136"/>
        <end position="222"/>
    </location>
</feature>
<dbReference type="GO" id="GO:0008270">
    <property type="term" value="F:zinc ion binding"/>
    <property type="evidence" value="ECO:0007669"/>
    <property type="project" value="UniProtKB-KW"/>
</dbReference>
<dbReference type="PROSITE" id="PS50157">
    <property type="entry name" value="ZINC_FINGER_C2H2_2"/>
    <property type="match status" value="1"/>
</dbReference>
<dbReference type="AlphaFoldDB" id="A0A9N9QKY9"/>
<evidence type="ECO:0000256" key="2">
    <source>
        <dbReference type="SAM" id="MobiDB-lite"/>
    </source>
</evidence>
<dbReference type="SUPFAM" id="SSF57667">
    <property type="entry name" value="beta-beta-alpha zinc fingers"/>
    <property type="match status" value="1"/>
</dbReference>
<dbReference type="SMART" id="SM00355">
    <property type="entry name" value="ZnF_C2H2"/>
    <property type="match status" value="2"/>
</dbReference>
<dbReference type="Gene3D" id="3.30.160.60">
    <property type="entry name" value="Classic Zinc Finger"/>
    <property type="match status" value="1"/>
</dbReference>
<feature type="domain" description="C2H2-type" evidence="3">
    <location>
        <begin position="72"/>
        <end position="95"/>
    </location>
</feature>
<feature type="compositionally biased region" description="Basic residues" evidence="2">
    <location>
        <begin position="138"/>
        <end position="182"/>
    </location>
</feature>
<feature type="compositionally biased region" description="Low complexity" evidence="2">
    <location>
        <begin position="183"/>
        <end position="195"/>
    </location>
</feature>
<evidence type="ECO:0000259" key="3">
    <source>
        <dbReference type="PROSITE" id="PS50157"/>
    </source>
</evidence>
<feature type="compositionally biased region" description="Basic and acidic residues" evidence="2">
    <location>
        <begin position="208"/>
        <end position="222"/>
    </location>
</feature>
<evidence type="ECO:0000313" key="4">
    <source>
        <dbReference type="EMBL" id="CAG9763089.1"/>
    </source>
</evidence>
<evidence type="ECO:0000313" key="5">
    <source>
        <dbReference type="Proteomes" id="UP001152799"/>
    </source>
</evidence>
<accession>A0A9N9QKY9</accession>
<dbReference type="InterPro" id="IPR013087">
    <property type="entry name" value="Znf_C2H2_type"/>
</dbReference>
<sequence length="222" mass="26452">MTKNSDAKNIKSEQSIVIVDDDMVIEDDEETKPPLDTKTIKIPCFKCNLVFPMDEFPNHQATHKITTTQQEINCTECGMAFDTIDNLMNHMKVLHFSMWTMYQYYNPWNQMAMQMATQMFEPNVCVEPPRRWADVDRHRRRRSPSHRRRHYHHHHHRGHRHMNRRSPKRRRRSRSRDRRCMRKPPSTSPSSSESPIFILDSDEDNEFDGDKEGDKWVVADSA</sequence>
<keyword evidence="1" id="KW-0479">Metal-binding</keyword>
<dbReference type="InterPro" id="IPR036236">
    <property type="entry name" value="Znf_C2H2_sf"/>
</dbReference>
<proteinExistence type="predicted"/>
<gene>
    <name evidence="4" type="ORF">CEUTPL_LOCUS3759</name>
</gene>
<dbReference type="EMBL" id="OU892289">
    <property type="protein sequence ID" value="CAG9763089.1"/>
    <property type="molecule type" value="Genomic_DNA"/>
</dbReference>
<keyword evidence="5" id="KW-1185">Reference proteome</keyword>
<dbReference type="OrthoDB" id="7950901at2759"/>
<evidence type="ECO:0000256" key="1">
    <source>
        <dbReference type="PROSITE-ProRule" id="PRU00042"/>
    </source>
</evidence>
<keyword evidence="1" id="KW-0862">Zinc</keyword>